<dbReference type="Pfam" id="PF00664">
    <property type="entry name" value="ABC_membrane"/>
    <property type="match status" value="1"/>
</dbReference>
<dbReference type="STRING" id="589385.SAMN05421504_106569"/>
<dbReference type="PROSITE" id="PS50929">
    <property type="entry name" value="ABC_TM1F"/>
    <property type="match status" value="1"/>
</dbReference>
<feature type="transmembrane region" description="Helical" evidence="7">
    <location>
        <begin position="205"/>
        <end position="230"/>
    </location>
</feature>
<keyword evidence="3" id="KW-0547">Nucleotide-binding</keyword>
<dbReference type="SMART" id="SM00382">
    <property type="entry name" value="AAA"/>
    <property type="match status" value="1"/>
</dbReference>
<dbReference type="InterPro" id="IPR017871">
    <property type="entry name" value="ABC_transporter-like_CS"/>
</dbReference>
<dbReference type="InterPro" id="IPR014216">
    <property type="entry name" value="ABC_transptr_CydD"/>
</dbReference>
<evidence type="ECO:0000256" key="1">
    <source>
        <dbReference type="ARBA" id="ARBA00004651"/>
    </source>
</evidence>
<dbReference type="InterPro" id="IPR027417">
    <property type="entry name" value="P-loop_NTPase"/>
</dbReference>
<evidence type="ECO:0000259" key="8">
    <source>
        <dbReference type="PROSITE" id="PS50893"/>
    </source>
</evidence>
<feature type="transmembrane region" description="Helical" evidence="7">
    <location>
        <begin position="125"/>
        <end position="145"/>
    </location>
</feature>
<dbReference type="PROSITE" id="PS00211">
    <property type="entry name" value="ABC_TRANSPORTER_1"/>
    <property type="match status" value="1"/>
</dbReference>
<evidence type="ECO:0000313" key="10">
    <source>
        <dbReference type="EMBL" id="SDY73947.1"/>
    </source>
</evidence>
<dbReference type="GO" id="GO:0005886">
    <property type="term" value="C:plasma membrane"/>
    <property type="evidence" value="ECO:0007669"/>
    <property type="project" value="UniProtKB-SubCell"/>
</dbReference>
<comment type="subcellular location">
    <subcellularLocation>
        <location evidence="1">Cell membrane</location>
        <topology evidence="1">Multi-pass membrane protein</topology>
    </subcellularLocation>
</comment>
<dbReference type="InterPro" id="IPR003593">
    <property type="entry name" value="AAA+_ATPase"/>
</dbReference>
<organism evidence="10 11">
    <name type="scientific">Amycolatopsis xylanica</name>
    <dbReference type="NCBI Taxonomy" id="589385"/>
    <lineage>
        <taxon>Bacteria</taxon>
        <taxon>Bacillati</taxon>
        <taxon>Actinomycetota</taxon>
        <taxon>Actinomycetes</taxon>
        <taxon>Pseudonocardiales</taxon>
        <taxon>Pseudonocardiaceae</taxon>
        <taxon>Amycolatopsis</taxon>
    </lineage>
</organism>
<dbReference type="GO" id="GO:0005524">
    <property type="term" value="F:ATP binding"/>
    <property type="evidence" value="ECO:0007669"/>
    <property type="project" value="UniProtKB-KW"/>
</dbReference>
<evidence type="ECO:0000256" key="7">
    <source>
        <dbReference type="SAM" id="Phobius"/>
    </source>
</evidence>
<dbReference type="InterPro" id="IPR039421">
    <property type="entry name" value="Type_1_exporter"/>
</dbReference>
<dbReference type="SUPFAM" id="SSF52540">
    <property type="entry name" value="P-loop containing nucleoside triphosphate hydrolases"/>
    <property type="match status" value="1"/>
</dbReference>
<sequence>MRSYYAVLAGFGVLTASVILAQADLLATLLTSGFSWLLVVVIAARAVLAGVQGAVVGRFAARTKSLLRKRILSAETDRAGEAATLATKGVDAADPYLTGYLPALVTAVVVPVAVIVRLFTADLASALIVTATVPLIPVFAILVGAHTKAKTARQWRLLAKLGGHFLDVVRGLTTLKVFGRAEAQARTVRAMADAHVDATMRTLRVAFLSALVLELLATLSVALVAVPIGFRLLEGGMTAHTALLILILAPEAYLPLRAAGAKFHAGAEGLAAIRETEALAPAMVTRPGIRRRRGVPGVVLDNVTVHYGDTPVLSGLDLRIEPGEHVALMGPSGSGKSTLLALLLGFVEPTHGRVLIDGVDLRELDLAAWRAEIAWVPQRPTLFTGSVTHNIGFGRPAGDAARAAALDDVVTALPEIGEVGTGLSSGQRQRIGIARAWARTDAGLLLLDEPTARLDAGTEATVLAATRRLLEGRTAILVAHRPAMAALADRVIEVKTLEHV</sequence>
<evidence type="ECO:0000256" key="4">
    <source>
        <dbReference type="ARBA" id="ARBA00022840"/>
    </source>
</evidence>
<evidence type="ECO:0000313" key="11">
    <source>
        <dbReference type="Proteomes" id="UP000199515"/>
    </source>
</evidence>
<evidence type="ECO:0000256" key="6">
    <source>
        <dbReference type="ARBA" id="ARBA00023136"/>
    </source>
</evidence>
<dbReference type="EMBL" id="FNON01000006">
    <property type="protein sequence ID" value="SDY73947.1"/>
    <property type="molecule type" value="Genomic_DNA"/>
</dbReference>
<evidence type="ECO:0000256" key="2">
    <source>
        <dbReference type="ARBA" id="ARBA00022692"/>
    </source>
</evidence>
<dbReference type="PANTHER" id="PTHR24221:SF590">
    <property type="entry name" value="COMPONENT LINKED WITH THE ASSEMBLY OF CYTOCHROME' TRANSPORT TRANSMEMBRANE ATP-BINDING PROTEIN ABC TRANSPORTER CYDD-RELATED"/>
    <property type="match status" value="1"/>
</dbReference>
<dbReference type="GO" id="GO:0042883">
    <property type="term" value="P:cysteine transport"/>
    <property type="evidence" value="ECO:0007669"/>
    <property type="project" value="InterPro"/>
</dbReference>
<evidence type="ECO:0000256" key="3">
    <source>
        <dbReference type="ARBA" id="ARBA00022741"/>
    </source>
</evidence>
<accession>A0A1H3MB63</accession>
<keyword evidence="11" id="KW-1185">Reference proteome</keyword>
<proteinExistence type="predicted"/>
<dbReference type="NCBIfam" id="TIGR02857">
    <property type="entry name" value="CydD"/>
    <property type="match status" value="1"/>
</dbReference>
<dbReference type="GO" id="GO:0016887">
    <property type="term" value="F:ATP hydrolysis activity"/>
    <property type="evidence" value="ECO:0007669"/>
    <property type="project" value="InterPro"/>
</dbReference>
<dbReference type="AlphaFoldDB" id="A0A1H3MB63"/>
<feature type="domain" description="ABC transporter" evidence="8">
    <location>
        <begin position="298"/>
        <end position="500"/>
    </location>
</feature>
<dbReference type="CDD" id="cd18584">
    <property type="entry name" value="ABC_6TM_AarD_CydD"/>
    <property type="match status" value="1"/>
</dbReference>
<keyword evidence="2 7" id="KW-0812">Transmembrane</keyword>
<gene>
    <name evidence="10" type="ORF">SAMN05421504_106569</name>
</gene>
<feature type="transmembrane region" description="Helical" evidence="7">
    <location>
        <begin position="97"/>
        <end position="119"/>
    </location>
</feature>
<dbReference type="Pfam" id="PF00005">
    <property type="entry name" value="ABC_tran"/>
    <property type="match status" value="1"/>
</dbReference>
<dbReference type="GO" id="GO:0140359">
    <property type="term" value="F:ABC-type transporter activity"/>
    <property type="evidence" value="ECO:0007669"/>
    <property type="project" value="InterPro"/>
</dbReference>
<dbReference type="RefSeq" id="WP_091294157.1">
    <property type="nucleotide sequence ID" value="NZ_FNON01000006.1"/>
</dbReference>
<dbReference type="Proteomes" id="UP000199515">
    <property type="component" value="Unassembled WGS sequence"/>
</dbReference>
<feature type="transmembrane region" description="Helical" evidence="7">
    <location>
        <begin position="33"/>
        <end position="61"/>
    </location>
</feature>
<protein>
    <submittedName>
        <fullName evidence="10">ATP-binding cassette, subfamily C, CydD</fullName>
    </submittedName>
</protein>
<dbReference type="PROSITE" id="PS50893">
    <property type="entry name" value="ABC_TRANSPORTER_2"/>
    <property type="match status" value="1"/>
</dbReference>
<evidence type="ECO:0000259" key="9">
    <source>
        <dbReference type="PROSITE" id="PS50929"/>
    </source>
</evidence>
<name>A0A1H3MB63_9PSEU</name>
<dbReference type="PANTHER" id="PTHR24221">
    <property type="entry name" value="ATP-BINDING CASSETTE SUB-FAMILY B"/>
    <property type="match status" value="1"/>
</dbReference>
<dbReference type="Gene3D" id="3.40.50.300">
    <property type="entry name" value="P-loop containing nucleotide triphosphate hydrolases"/>
    <property type="match status" value="1"/>
</dbReference>
<evidence type="ECO:0000256" key="5">
    <source>
        <dbReference type="ARBA" id="ARBA00022989"/>
    </source>
</evidence>
<feature type="domain" description="ABC transmembrane type-1" evidence="9">
    <location>
        <begin position="11"/>
        <end position="268"/>
    </location>
</feature>
<dbReference type="InterPro" id="IPR036640">
    <property type="entry name" value="ABC1_TM_sf"/>
</dbReference>
<keyword evidence="4 10" id="KW-0067">ATP-binding</keyword>
<dbReference type="InterPro" id="IPR003439">
    <property type="entry name" value="ABC_transporter-like_ATP-bd"/>
</dbReference>
<keyword evidence="6 7" id="KW-0472">Membrane</keyword>
<dbReference type="Gene3D" id="1.20.1560.10">
    <property type="entry name" value="ABC transporter type 1, transmembrane domain"/>
    <property type="match status" value="1"/>
</dbReference>
<dbReference type="CDD" id="cd03228">
    <property type="entry name" value="ABCC_MRP_Like"/>
    <property type="match status" value="1"/>
</dbReference>
<keyword evidence="5 7" id="KW-1133">Transmembrane helix</keyword>
<dbReference type="SUPFAM" id="SSF90123">
    <property type="entry name" value="ABC transporter transmembrane region"/>
    <property type="match status" value="1"/>
</dbReference>
<reference evidence="10 11" key="1">
    <citation type="submission" date="2016-10" db="EMBL/GenBank/DDBJ databases">
        <authorList>
            <person name="de Groot N.N."/>
        </authorList>
    </citation>
    <scope>NUCLEOTIDE SEQUENCE [LARGE SCALE GENOMIC DNA]</scope>
    <source>
        <strain evidence="10 11">CPCC 202699</strain>
    </source>
</reference>
<dbReference type="OrthoDB" id="9806127at2"/>
<dbReference type="InterPro" id="IPR011527">
    <property type="entry name" value="ABC1_TM_dom"/>
</dbReference>